<dbReference type="PANTHER" id="PTHR34980:SF2">
    <property type="entry name" value="INNER MEMBRANE PROTEIN YHAH-RELATED"/>
    <property type="match status" value="1"/>
</dbReference>
<protein>
    <submittedName>
        <fullName evidence="2">Uncharacterized membrane protein YhaH (DUF805 family)</fullName>
    </submittedName>
</protein>
<keyword evidence="1" id="KW-1133">Transmembrane helix</keyword>
<evidence type="ECO:0000313" key="4">
    <source>
        <dbReference type="Proteomes" id="UP000247602"/>
    </source>
</evidence>
<keyword evidence="1" id="KW-0812">Transmembrane</keyword>
<dbReference type="Proteomes" id="UP000247602">
    <property type="component" value="Unassembled WGS sequence"/>
</dbReference>
<keyword evidence="1" id="KW-0472">Membrane</keyword>
<gene>
    <name evidence="3" type="ORF">DMO24_04400</name>
    <name evidence="2" type="ORF">FHX36_003927</name>
</gene>
<dbReference type="AlphaFoldDB" id="A0A323VCX3"/>
<dbReference type="EMBL" id="JACIBU010000001">
    <property type="protein sequence ID" value="MBB3678192.1"/>
    <property type="molecule type" value="Genomic_DNA"/>
</dbReference>
<accession>A0A323VCX3</accession>
<dbReference type="InterPro" id="IPR008523">
    <property type="entry name" value="DUF805"/>
</dbReference>
<dbReference type="Proteomes" id="UP000580718">
    <property type="component" value="Unassembled WGS sequence"/>
</dbReference>
<proteinExistence type="predicted"/>
<dbReference type="RefSeq" id="WP_110551130.1">
    <property type="nucleotide sequence ID" value="NZ_JACIBU010000001.1"/>
</dbReference>
<dbReference type="GO" id="GO:0005886">
    <property type="term" value="C:plasma membrane"/>
    <property type="evidence" value="ECO:0007669"/>
    <property type="project" value="TreeGrafter"/>
</dbReference>
<evidence type="ECO:0000256" key="1">
    <source>
        <dbReference type="SAM" id="Phobius"/>
    </source>
</evidence>
<dbReference type="OrthoDB" id="9812349at2"/>
<feature type="transmembrane region" description="Helical" evidence="1">
    <location>
        <begin position="98"/>
        <end position="121"/>
    </location>
</feature>
<feature type="transmembrane region" description="Helical" evidence="1">
    <location>
        <begin position="68"/>
        <end position="86"/>
    </location>
</feature>
<dbReference type="EMBL" id="QKNV01000027">
    <property type="protein sequence ID" value="PZA22555.1"/>
    <property type="molecule type" value="Genomic_DNA"/>
</dbReference>
<evidence type="ECO:0000313" key="2">
    <source>
        <dbReference type="EMBL" id="MBB3678192.1"/>
    </source>
</evidence>
<feature type="transmembrane region" description="Helical" evidence="1">
    <location>
        <begin position="23"/>
        <end position="45"/>
    </location>
</feature>
<reference evidence="3 4" key="1">
    <citation type="submission" date="2018-06" db="EMBL/GenBank/DDBJ databases">
        <title>Draft genome sequence of Modestobacter versicolor CP153-2.</title>
        <authorList>
            <person name="Gundlapally S.R."/>
        </authorList>
    </citation>
    <scope>NUCLEOTIDE SEQUENCE [LARGE SCALE GENOMIC DNA]</scope>
    <source>
        <strain evidence="3 4">CP153-2</strain>
    </source>
</reference>
<organism evidence="3 4">
    <name type="scientific">Modestobacter versicolor</name>
    <dbReference type="NCBI Taxonomy" id="429133"/>
    <lineage>
        <taxon>Bacteria</taxon>
        <taxon>Bacillati</taxon>
        <taxon>Actinomycetota</taxon>
        <taxon>Actinomycetes</taxon>
        <taxon>Geodermatophilales</taxon>
        <taxon>Geodermatophilaceae</taxon>
        <taxon>Modestobacter</taxon>
    </lineage>
</organism>
<name>A0A323VCX3_9ACTN</name>
<evidence type="ECO:0000313" key="3">
    <source>
        <dbReference type="EMBL" id="PZA22555.1"/>
    </source>
</evidence>
<dbReference type="Pfam" id="PF05656">
    <property type="entry name" value="DUF805"/>
    <property type="match status" value="1"/>
</dbReference>
<comment type="caution">
    <text evidence="3">The sequence shown here is derived from an EMBL/GenBank/DDBJ whole genome shotgun (WGS) entry which is preliminary data.</text>
</comment>
<evidence type="ECO:0000313" key="5">
    <source>
        <dbReference type="Proteomes" id="UP000580718"/>
    </source>
</evidence>
<sequence length="143" mass="15840">MSRAAGLGSWFVPTGRTRRRDWWLRYVLVLVVIGAVAVLVDARWFPDSYPRLERGDGFDVLWPFPDSGGPVTAIGALVLLVPNVAAMTTRLHDRDHSAWWLLWNLLPGIGWLVLVVTVGLLGSQPRANRYGPPPPRGGRRGGH</sequence>
<reference evidence="2 5" key="2">
    <citation type="submission" date="2020-08" db="EMBL/GenBank/DDBJ databases">
        <title>Sequencing the genomes of 1000 actinobacteria strains.</title>
        <authorList>
            <person name="Klenk H.-P."/>
        </authorList>
    </citation>
    <scope>NUCLEOTIDE SEQUENCE [LARGE SCALE GENOMIC DNA]</scope>
    <source>
        <strain evidence="2 5">DSM 16678</strain>
    </source>
</reference>
<dbReference type="PANTHER" id="PTHR34980">
    <property type="entry name" value="INNER MEMBRANE PROTEIN-RELATED-RELATED"/>
    <property type="match status" value="1"/>
</dbReference>
<keyword evidence="4" id="KW-1185">Reference proteome</keyword>